<dbReference type="InterPro" id="IPR053924">
    <property type="entry name" value="RecX_HTH_2nd"/>
</dbReference>
<dbReference type="Pfam" id="PF02631">
    <property type="entry name" value="RecX_HTH2"/>
    <property type="match status" value="1"/>
</dbReference>
<evidence type="ECO:0000313" key="10">
    <source>
        <dbReference type="Proteomes" id="UP000078124"/>
    </source>
</evidence>
<evidence type="ECO:0000313" key="9">
    <source>
        <dbReference type="EMBL" id="SBL59248.1"/>
    </source>
</evidence>
<evidence type="ECO:0000256" key="1">
    <source>
        <dbReference type="ARBA" id="ARBA00004496"/>
    </source>
</evidence>
<evidence type="ECO:0000259" key="8">
    <source>
        <dbReference type="Pfam" id="PF21982"/>
    </source>
</evidence>
<evidence type="ECO:0000256" key="5">
    <source>
        <dbReference type="HAMAP-Rule" id="MF_01114"/>
    </source>
</evidence>
<feature type="domain" description="RecX second three-helical" evidence="6">
    <location>
        <begin position="82"/>
        <end position="122"/>
    </location>
</feature>
<evidence type="ECO:0000256" key="4">
    <source>
        <dbReference type="ARBA" id="ARBA00022490"/>
    </source>
</evidence>
<protein>
    <recommendedName>
        <fullName evidence="3 5">Regulatory protein RecX</fullName>
    </recommendedName>
</protein>
<comment type="subcellular location">
    <subcellularLocation>
        <location evidence="1 5">Cytoplasm</location>
    </subcellularLocation>
</comment>
<feature type="domain" description="RecX third three-helical" evidence="7">
    <location>
        <begin position="130"/>
        <end position="172"/>
    </location>
</feature>
<comment type="caution">
    <text evidence="9">The sequence shown here is derived from an EMBL/GenBank/DDBJ whole genome shotgun (WGS) entry which is preliminary data.</text>
</comment>
<dbReference type="EMBL" id="FLAC01000003">
    <property type="protein sequence ID" value="SBL59248.1"/>
    <property type="molecule type" value="Genomic_DNA"/>
</dbReference>
<keyword evidence="4 5" id="KW-0963">Cytoplasm</keyword>
<dbReference type="InterPro" id="IPR036388">
    <property type="entry name" value="WH-like_DNA-bd_sf"/>
</dbReference>
<dbReference type="InterPro" id="IPR003783">
    <property type="entry name" value="Regulatory_RecX"/>
</dbReference>
<dbReference type="Pfam" id="PF21981">
    <property type="entry name" value="RecX_HTH3"/>
    <property type="match status" value="1"/>
</dbReference>
<dbReference type="GO" id="GO:0006282">
    <property type="term" value="P:regulation of DNA repair"/>
    <property type="evidence" value="ECO:0007669"/>
    <property type="project" value="UniProtKB-UniRule"/>
</dbReference>
<comment type="similarity">
    <text evidence="2 5">Belongs to the RecX family.</text>
</comment>
<dbReference type="HAMAP" id="MF_01114">
    <property type="entry name" value="RecX"/>
    <property type="match status" value="1"/>
</dbReference>
<evidence type="ECO:0000259" key="7">
    <source>
        <dbReference type="Pfam" id="PF21981"/>
    </source>
</evidence>
<evidence type="ECO:0000259" key="6">
    <source>
        <dbReference type="Pfam" id="PF02631"/>
    </source>
</evidence>
<dbReference type="InterPro" id="IPR053926">
    <property type="entry name" value="RecX_HTH_1st"/>
</dbReference>
<dbReference type="FunFam" id="1.10.10.10:FF:000134">
    <property type="entry name" value="Regulatory protein RecX"/>
    <property type="match status" value="1"/>
</dbReference>
<evidence type="ECO:0000256" key="3">
    <source>
        <dbReference type="ARBA" id="ARBA00018111"/>
    </source>
</evidence>
<proteinExistence type="inferred from homology"/>
<evidence type="ECO:0000256" key="2">
    <source>
        <dbReference type="ARBA" id="ARBA00009695"/>
    </source>
</evidence>
<dbReference type="Proteomes" id="UP000078124">
    <property type="component" value="Unassembled WGS sequence"/>
</dbReference>
<reference evidence="9 10" key="1">
    <citation type="submission" date="2016-05" db="EMBL/GenBank/DDBJ databases">
        <authorList>
            <consortium name="Pathogen Informatics"/>
        </authorList>
    </citation>
    <scope>NUCLEOTIDE SEQUENCE [LARGE SCALE GENOMIC DNA]</scope>
    <source>
        <strain evidence="9 10">2880STDY5682802</strain>
    </source>
</reference>
<organism evidence="9 10">
    <name type="scientific">Raoultella planticola</name>
    <name type="common">Klebsiella planticola</name>
    <dbReference type="NCBI Taxonomy" id="575"/>
    <lineage>
        <taxon>Bacteria</taxon>
        <taxon>Pseudomonadati</taxon>
        <taxon>Pseudomonadota</taxon>
        <taxon>Gammaproteobacteria</taxon>
        <taxon>Enterobacterales</taxon>
        <taxon>Enterobacteriaceae</taxon>
        <taxon>Klebsiella/Raoultella group</taxon>
        <taxon>Raoultella</taxon>
    </lineage>
</organism>
<dbReference type="NCBIfam" id="NF001052">
    <property type="entry name" value="PRK00117.1-1"/>
    <property type="match status" value="1"/>
</dbReference>
<feature type="domain" description="RecX first three-helical" evidence="8">
    <location>
        <begin position="28"/>
        <end position="49"/>
    </location>
</feature>
<dbReference type="PANTHER" id="PTHR33602:SF1">
    <property type="entry name" value="REGULATORY PROTEIN RECX FAMILY PROTEIN"/>
    <property type="match status" value="1"/>
</dbReference>
<dbReference type="Pfam" id="PF21982">
    <property type="entry name" value="RecX_HTH1"/>
    <property type="match status" value="1"/>
</dbReference>
<name>A0A8G2E7E3_RAOPL</name>
<comment type="function">
    <text evidence="5">Modulates RecA activity.</text>
</comment>
<dbReference type="GO" id="GO:0005737">
    <property type="term" value="C:cytoplasm"/>
    <property type="evidence" value="ECO:0007669"/>
    <property type="project" value="UniProtKB-SubCell"/>
</dbReference>
<dbReference type="PANTHER" id="PTHR33602">
    <property type="entry name" value="REGULATORY PROTEIN RECX FAMILY PROTEIN"/>
    <property type="match status" value="1"/>
</dbReference>
<gene>
    <name evidence="5 9" type="primary">recX</name>
    <name evidence="9" type="ORF">SAMEA2273876_01063</name>
</gene>
<dbReference type="InterPro" id="IPR053925">
    <property type="entry name" value="RecX_HTH_3rd"/>
</dbReference>
<accession>A0A8G2E7E3</accession>
<dbReference type="AlphaFoldDB" id="A0A8G2E7E3"/>
<sequence length="178" mass="20619">MQPFCFLIVEVPVTEPSSRRSGYARLLDRAIRILAMRDHSEQELRRKLAAPVLGKNGPETLDVTPEEVDTVVAWCIDNRYLDDGRFVRQFIGSRSRKGYGPARIRQELNQKGIPRDVSESAMRECDIDWAALAKEQAQRKYGEPLPTAFADKVKIQRFLLYRGYLMEDIQEIWRNFAD</sequence>
<dbReference type="Gene3D" id="1.10.10.10">
    <property type="entry name" value="Winged helix-like DNA-binding domain superfamily/Winged helix DNA-binding domain"/>
    <property type="match status" value="3"/>
</dbReference>